<evidence type="ECO:0000313" key="4">
    <source>
        <dbReference type="Proteomes" id="UP000832011"/>
    </source>
</evidence>
<dbReference type="Gene3D" id="3.30.9.10">
    <property type="entry name" value="D-Amino Acid Oxidase, subunit A, domain 2"/>
    <property type="match status" value="1"/>
</dbReference>
<dbReference type="Pfam" id="PF01266">
    <property type="entry name" value="DAO"/>
    <property type="match status" value="1"/>
</dbReference>
<dbReference type="SUPFAM" id="SSF51905">
    <property type="entry name" value="FAD/NAD(P)-binding domain"/>
    <property type="match status" value="1"/>
</dbReference>
<evidence type="ECO:0000256" key="1">
    <source>
        <dbReference type="ARBA" id="ARBA00023002"/>
    </source>
</evidence>
<proteinExistence type="predicted"/>
<accession>A0ABY4E1S9</accession>
<evidence type="ECO:0000259" key="2">
    <source>
        <dbReference type="Pfam" id="PF01266"/>
    </source>
</evidence>
<organism evidence="3 4">
    <name type="scientific">Vitreoscilla massiliensis</name>
    <dbReference type="NCBI Taxonomy" id="1689272"/>
    <lineage>
        <taxon>Bacteria</taxon>
        <taxon>Pseudomonadati</taxon>
        <taxon>Pseudomonadota</taxon>
        <taxon>Betaproteobacteria</taxon>
        <taxon>Neisseriales</taxon>
        <taxon>Neisseriaceae</taxon>
        <taxon>Vitreoscilla</taxon>
    </lineage>
</organism>
<dbReference type="EMBL" id="CP091511">
    <property type="protein sequence ID" value="UOO88740.1"/>
    <property type="molecule type" value="Genomic_DNA"/>
</dbReference>
<evidence type="ECO:0000313" key="3">
    <source>
        <dbReference type="EMBL" id="UOO88740.1"/>
    </source>
</evidence>
<dbReference type="Gene3D" id="3.50.50.60">
    <property type="entry name" value="FAD/NAD(P)-binding domain"/>
    <property type="match status" value="1"/>
</dbReference>
<dbReference type="Proteomes" id="UP000832011">
    <property type="component" value="Chromosome"/>
</dbReference>
<dbReference type="InterPro" id="IPR036188">
    <property type="entry name" value="FAD/NAD-bd_sf"/>
</dbReference>
<feature type="domain" description="FAD dependent oxidoreductase" evidence="2">
    <location>
        <begin position="35"/>
        <end position="391"/>
    </location>
</feature>
<name>A0ABY4E1S9_9NEIS</name>
<dbReference type="InterPro" id="IPR006076">
    <property type="entry name" value="FAD-dep_OxRdtase"/>
</dbReference>
<keyword evidence="1" id="KW-0560">Oxidoreductase</keyword>
<dbReference type="PANTHER" id="PTHR13847">
    <property type="entry name" value="SARCOSINE DEHYDROGENASE-RELATED"/>
    <property type="match status" value="1"/>
</dbReference>
<dbReference type="RefSeq" id="WP_058357572.1">
    <property type="nucleotide sequence ID" value="NZ_CABKVG010000010.1"/>
</dbReference>
<protein>
    <submittedName>
        <fullName evidence="3">FAD-binding oxidoreductase</fullName>
    </submittedName>
</protein>
<reference evidence="3 4" key="1">
    <citation type="journal article" date="2022" name="Res Sq">
        <title>Evolution of multicellular longitudinally dividing oral cavity symbionts (Neisseriaceae).</title>
        <authorList>
            <person name="Nyongesa S."/>
            <person name="Weber P."/>
            <person name="Bernet E."/>
            <person name="Pullido F."/>
            <person name="Nieckarz M."/>
            <person name="Delaby M."/>
            <person name="Nieves C."/>
            <person name="Viehboeck T."/>
            <person name="Krause N."/>
            <person name="Rivera-Millot A."/>
            <person name="Nakamura A."/>
            <person name="Vischer N."/>
            <person name="VanNieuwenhze M."/>
            <person name="Brun Y."/>
            <person name="Cava F."/>
            <person name="Bulgheresi S."/>
            <person name="Veyrier F."/>
        </authorList>
    </citation>
    <scope>NUCLEOTIDE SEQUENCE [LARGE SCALE GENOMIC DNA]</scope>
    <source>
        <strain evidence="3 4">SN4</strain>
    </source>
</reference>
<gene>
    <name evidence="3" type="ORF">LVJ82_14935</name>
</gene>
<keyword evidence="4" id="KW-1185">Reference proteome</keyword>
<sequence length="436" mass="48279">MLNSPALNEHIDSYYAATRHPQTQYPQLTGRIEVDTCIIGGGLAGIGAALPLAKQGHSVAVVEAARIGFGASGRNGGQVITSYACEMEYLQEQLGLQDAQKLWQWSIEAVDLVENQVNEYHIACDWHRGYASVAIGNKKWDELQAYREYMRQTYGYEGYQVWERPKLKQHLKSDRYTGGIYDTDSGHVHPLNYCLGLAAAAAHHGAQIFEQSFVNDIQPQGDKWRITTAQGEVVAKHVVLACNVFAGVLKQSSYMQTLADKIMPVGTYVIATEPLGERVNDTINNNMAVCDTNFVLDYYRLSGDKRMLFGGKVSYSGQTPKDLANAMRGDMLRVFPHLADVKIDYAWGGFVDITMNRAPHFGELAPGLMFLQGFSGHGVALTGLAGLVTAEKILGAPERFDLFAKLKHRSFPGGPYLRTPSLVLGMGWYRLKDYLQ</sequence>
<dbReference type="PANTHER" id="PTHR13847:SF281">
    <property type="entry name" value="FAD DEPENDENT OXIDOREDUCTASE DOMAIN-CONTAINING PROTEIN"/>
    <property type="match status" value="1"/>
</dbReference>